<name>A0A5S6Q2E8_TRIMR</name>
<sequence>MYNGIGLPTARGSGTNAYVQRNLAFIAVSTKKVGYRTEDDLQRSEARLNKKPNPEILEHERKRKVELKCLELRDLMEGQGYAEEEVEEKVSLYRKLLLEQLAENPADFVIEYDAHGKAVYADGHHKTELMNEKNARLRRALKISDDYVPGAAFKGMCDPSKVMPGKIAPDSADCAANGPEAMAKKKEKECEDVSSLSDSSSDSESGSSDSSSSSSSDSDSSSDSSKSSSSSSSRGRLSRKSGRKRDLRSRKCSEPKARKTKHHSRRSSRSSSSDSSKRRSKHAKGAIVYGMKLRLLLVASVWDIKCLLFPKACCTSSFLGKSSPSPSFVMTLTAGSVASLPDFRLFCH</sequence>
<dbReference type="Proteomes" id="UP000046395">
    <property type="component" value="Unassembled WGS sequence"/>
</dbReference>
<organism evidence="9 10">
    <name type="scientific">Trichuris muris</name>
    <name type="common">Mouse whipworm</name>
    <dbReference type="NCBI Taxonomy" id="70415"/>
    <lineage>
        <taxon>Eukaryota</taxon>
        <taxon>Metazoa</taxon>
        <taxon>Ecdysozoa</taxon>
        <taxon>Nematoda</taxon>
        <taxon>Enoplea</taxon>
        <taxon>Dorylaimia</taxon>
        <taxon>Trichinellida</taxon>
        <taxon>Trichuridae</taxon>
        <taxon>Trichuris</taxon>
    </lineage>
</organism>
<evidence type="ECO:0000313" key="9">
    <source>
        <dbReference type="Proteomes" id="UP000046395"/>
    </source>
</evidence>
<feature type="compositionally biased region" description="Basic residues" evidence="7">
    <location>
        <begin position="236"/>
        <end position="248"/>
    </location>
</feature>
<keyword evidence="5" id="KW-0508">mRNA splicing</keyword>
<feature type="compositionally biased region" description="Basic residues" evidence="7">
    <location>
        <begin position="258"/>
        <end position="268"/>
    </location>
</feature>
<keyword evidence="6" id="KW-0539">Nucleus</keyword>
<dbReference type="GO" id="GO:0006397">
    <property type="term" value="P:mRNA processing"/>
    <property type="evidence" value="ECO:0007669"/>
    <property type="project" value="UniProtKB-KW"/>
</dbReference>
<comment type="subcellular location">
    <subcellularLocation>
        <location evidence="1">Nucleus</location>
    </subcellularLocation>
</comment>
<evidence type="ECO:0000259" key="8">
    <source>
        <dbReference type="SMART" id="SM01115"/>
    </source>
</evidence>
<evidence type="ECO:0000256" key="7">
    <source>
        <dbReference type="SAM" id="MobiDB-lite"/>
    </source>
</evidence>
<dbReference type="InterPro" id="IPR013170">
    <property type="entry name" value="mRNA_splic_Cwf21_dom"/>
</dbReference>
<dbReference type="GO" id="GO:0008380">
    <property type="term" value="P:RNA splicing"/>
    <property type="evidence" value="ECO:0007669"/>
    <property type="project" value="UniProtKB-KW"/>
</dbReference>
<evidence type="ECO:0000256" key="4">
    <source>
        <dbReference type="ARBA" id="ARBA00022728"/>
    </source>
</evidence>
<keyword evidence="3" id="KW-0507">mRNA processing</keyword>
<dbReference type="InterPro" id="IPR051372">
    <property type="entry name" value="CWC21"/>
</dbReference>
<accession>A0A5S6Q2E8</accession>
<proteinExistence type="inferred from homology"/>
<evidence type="ECO:0000256" key="2">
    <source>
        <dbReference type="ARBA" id="ARBA00005954"/>
    </source>
</evidence>
<evidence type="ECO:0000256" key="5">
    <source>
        <dbReference type="ARBA" id="ARBA00023187"/>
    </source>
</evidence>
<comment type="similarity">
    <text evidence="2">Belongs to the CWC21 family.</text>
</comment>
<protein>
    <submittedName>
        <fullName evidence="10">Cwf21 domain-containing protein</fullName>
    </submittedName>
</protein>
<evidence type="ECO:0000256" key="1">
    <source>
        <dbReference type="ARBA" id="ARBA00004123"/>
    </source>
</evidence>
<dbReference type="PANTHER" id="PTHR36562">
    <property type="entry name" value="SERINE/ARGININE REPETITIVE MATRIX 2"/>
    <property type="match status" value="1"/>
</dbReference>
<feature type="region of interest" description="Disordered" evidence="7">
    <location>
        <begin position="173"/>
        <end position="284"/>
    </location>
</feature>
<dbReference type="GO" id="GO:0005681">
    <property type="term" value="C:spliceosomal complex"/>
    <property type="evidence" value="ECO:0007669"/>
    <property type="project" value="UniProtKB-KW"/>
</dbReference>
<keyword evidence="9" id="KW-1185">Reference proteome</keyword>
<evidence type="ECO:0000256" key="3">
    <source>
        <dbReference type="ARBA" id="ARBA00022664"/>
    </source>
</evidence>
<dbReference type="Pfam" id="PF08312">
    <property type="entry name" value="cwf21"/>
    <property type="match status" value="1"/>
</dbReference>
<feature type="domain" description="CWF21" evidence="8">
    <location>
        <begin position="57"/>
        <end position="102"/>
    </location>
</feature>
<dbReference type="Gene3D" id="6.10.140.420">
    <property type="match status" value="1"/>
</dbReference>
<evidence type="ECO:0000256" key="6">
    <source>
        <dbReference type="ARBA" id="ARBA00023242"/>
    </source>
</evidence>
<dbReference type="SMART" id="SM01115">
    <property type="entry name" value="cwf21"/>
    <property type="match status" value="1"/>
</dbReference>
<keyword evidence="4" id="KW-0747">Spliceosome</keyword>
<dbReference type="AlphaFoldDB" id="A0A5S6Q2E8"/>
<dbReference type="PANTHER" id="PTHR36562:SF5">
    <property type="entry name" value="SERINE_ARGININE REPETITIVE MATRIX 2"/>
    <property type="match status" value="1"/>
</dbReference>
<evidence type="ECO:0000313" key="10">
    <source>
        <dbReference type="WBParaSite" id="TMUE_0000001411.1"/>
    </source>
</evidence>
<dbReference type="STRING" id="70415.A0A5S6Q2E8"/>
<reference evidence="10" key="1">
    <citation type="submission" date="2019-12" db="UniProtKB">
        <authorList>
            <consortium name="WormBaseParasite"/>
        </authorList>
    </citation>
    <scope>IDENTIFICATION</scope>
</reference>
<feature type="compositionally biased region" description="Basic and acidic residues" evidence="7">
    <location>
        <begin position="182"/>
        <end position="191"/>
    </location>
</feature>
<dbReference type="WBParaSite" id="TMUE_0000001411.1">
    <property type="protein sequence ID" value="TMUE_0000001411.1"/>
    <property type="gene ID" value="WBGene00297307"/>
</dbReference>
<feature type="compositionally biased region" description="Low complexity" evidence="7">
    <location>
        <begin position="194"/>
        <end position="235"/>
    </location>
</feature>